<dbReference type="Pfam" id="PF21590">
    <property type="entry name" value="AP5B1_C"/>
    <property type="match status" value="1"/>
</dbReference>
<feature type="region of interest" description="Disordered" evidence="1">
    <location>
        <begin position="71"/>
        <end position="129"/>
    </location>
</feature>
<gene>
    <name evidence="4" type="ORF">LIER_13434</name>
</gene>
<sequence length="1196" mass="134033">MTSKPLSPQEWDHLIDDYNYGDPHRLRRWTTTHHTFPHLFQLSLSTLLRKDITLNLKLNILIFLEQHHLNQNPFDTRPEKPASIITSTRPEKPDSDSSTSSSVRDSLDTRPEKSDSSTSSDPLDKKSDSITSSSVMVPFTLLLHTLRTVIQTPNDAVSITFSLKEQFLISTTSIFISSINNIDNINIIKGELEGLIELLLTIVNRPNHGVDRVTRGVACECLRELEVAFPCLLSGICSNLWGLCQIERTHVGQCYVLLLATVVGNIVMSSKKNVGFVSNSSLPLIPFSVSRFLSIVEGDDGENVGLGEERDASSYRELKRVISFLLEWPGNLTPCGVVEFINLTMPVAKALDLQASLLKVQFSGLIYTFDPLLWHAFLGLYMRFCDSFEGQELDIARRLLLVSREGQQNVVVRMLVLHWLLGLVQLVLSRDVGKREGIVHLSLKFYPRVFDSLAIKSLRLDLLAYCSVLLDGLGSNGENMSTEIGSEVSVAKLLEDALICVSDFKWLPPWSTETVVVFRTLHKFMICASSHSGPDTSPDKTLTESTRFRTIQNMLVESALEFQGLVPVIVTLVDRFLWCQKHRWLGECLLKTFDEQLLKKLKIDYKLGSYFPIFERIAENNNVSPDGLIDLLVKFMIFLVEKHGPDAGLRSWCLGSEVIRICRTLLIHHYRSRIFSGLSELLGLMCLYFPDVEVRDSARIYLRMLISIPGKKLKELLNVGDKLLGISPATQSTSFFNLQSPKFSYDPKKSKHISNYIHLERKVPLLVKQSWSVQLSTLIMNGSKPAYLEGILDSEHTSEQNDLDRSNSISVVSVISETNRIAYPQEPLRVMDSKISEIVGILRTHFSSIPDFRHMPGLRIKIPCYLSFESDPFTKTWEIKSTSNGIDVVDSVPAMYAVVLKFSASPSYGSIPSSHIPFLIGEAPKNEVPNGQTISMDIVPVGKYSNEDKSFGAPVIVDLEPREPIPGLVDVFIEANTDNGQIIQGKLHSISVGIEDMFLKAIIPENIPTESVPTYYEDLFYALWEACGASSSTGREGFILKGGRGLAAISGTHSVKLLEVPVTAMVQAVERCLASFVVSIVGEHLIDIVKDREIFSDTIWKYSDPDLTGDVMASEAGYGSGPLYLKDKEEEDDRGGATQTRKKNFGYFLVLIFLPPRFHILLQMEVSAVSTLVRIRTDHWPCLAYIDEYLEALFFE</sequence>
<protein>
    <recommendedName>
        <fullName evidence="6">Adaptor-related protein complex 5 beta subunit</fullName>
    </recommendedName>
</protein>
<dbReference type="AlphaFoldDB" id="A0AAV3PWY6"/>
<dbReference type="InterPro" id="IPR048979">
    <property type="entry name" value="AP5B1_middle"/>
</dbReference>
<proteinExistence type="predicted"/>
<accession>A0AAV3PWY6</accession>
<evidence type="ECO:0008006" key="6">
    <source>
        <dbReference type="Google" id="ProtNLM"/>
    </source>
</evidence>
<comment type="caution">
    <text evidence="4">The sequence shown here is derived from an EMBL/GenBank/DDBJ whole genome shotgun (WGS) entry which is preliminary data.</text>
</comment>
<dbReference type="Proteomes" id="UP001454036">
    <property type="component" value="Unassembled WGS sequence"/>
</dbReference>
<feature type="compositionally biased region" description="Basic and acidic residues" evidence="1">
    <location>
        <begin position="105"/>
        <end position="115"/>
    </location>
</feature>
<evidence type="ECO:0000313" key="5">
    <source>
        <dbReference type="Proteomes" id="UP001454036"/>
    </source>
</evidence>
<dbReference type="InterPro" id="IPR048981">
    <property type="entry name" value="AP5B1_C"/>
</dbReference>
<evidence type="ECO:0000256" key="1">
    <source>
        <dbReference type="SAM" id="MobiDB-lite"/>
    </source>
</evidence>
<dbReference type="EMBL" id="BAABME010002713">
    <property type="protein sequence ID" value="GAA0155783.1"/>
    <property type="molecule type" value="Genomic_DNA"/>
</dbReference>
<name>A0AAV3PWY6_LITER</name>
<evidence type="ECO:0000259" key="3">
    <source>
        <dbReference type="Pfam" id="PF21590"/>
    </source>
</evidence>
<dbReference type="Pfam" id="PF21588">
    <property type="entry name" value="AP5B1_middle"/>
    <property type="match status" value="1"/>
</dbReference>
<dbReference type="InterPro" id="IPR038741">
    <property type="entry name" value="AP5B1"/>
</dbReference>
<dbReference type="GO" id="GO:0016197">
    <property type="term" value="P:endosomal transport"/>
    <property type="evidence" value="ECO:0007669"/>
    <property type="project" value="InterPro"/>
</dbReference>
<evidence type="ECO:0000313" key="4">
    <source>
        <dbReference type="EMBL" id="GAA0155783.1"/>
    </source>
</evidence>
<dbReference type="GO" id="GO:0030119">
    <property type="term" value="C:AP-type membrane coat adaptor complex"/>
    <property type="evidence" value="ECO:0007669"/>
    <property type="project" value="TreeGrafter"/>
</dbReference>
<dbReference type="PANTHER" id="PTHR34033">
    <property type="entry name" value="AP-5 COMPLEX SUBUNIT BETA-1"/>
    <property type="match status" value="1"/>
</dbReference>
<reference evidence="4 5" key="1">
    <citation type="submission" date="2024-01" db="EMBL/GenBank/DDBJ databases">
        <title>The complete chloroplast genome sequence of Lithospermum erythrorhizon: insights into the phylogenetic relationship among Boraginaceae species and the maternal lineages of purple gromwells.</title>
        <authorList>
            <person name="Okada T."/>
            <person name="Watanabe K."/>
        </authorList>
    </citation>
    <scope>NUCLEOTIDE SEQUENCE [LARGE SCALE GENOMIC DNA]</scope>
</reference>
<keyword evidence="5" id="KW-1185">Reference proteome</keyword>
<evidence type="ECO:0000259" key="2">
    <source>
        <dbReference type="Pfam" id="PF21588"/>
    </source>
</evidence>
<dbReference type="PANTHER" id="PTHR34033:SF1">
    <property type="entry name" value="AP-5 COMPLEX SUBUNIT BETA-1"/>
    <property type="match status" value="1"/>
</dbReference>
<feature type="domain" description="AP5B1 middle" evidence="2">
    <location>
        <begin position="315"/>
        <end position="713"/>
    </location>
</feature>
<organism evidence="4 5">
    <name type="scientific">Lithospermum erythrorhizon</name>
    <name type="common">Purple gromwell</name>
    <name type="synonym">Lithospermum officinale var. erythrorhizon</name>
    <dbReference type="NCBI Taxonomy" id="34254"/>
    <lineage>
        <taxon>Eukaryota</taxon>
        <taxon>Viridiplantae</taxon>
        <taxon>Streptophyta</taxon>
        <taxon>Embryophyta</taxon>
        <taxon>Tracheophyta</taxon>
        <taxon>Spermatophyta</taxon>
        <taxon>Magnoliopsida</taxon>
        <taxon>eudicotyledons</taxon>
        <taxon>Gunneridae</taxon>
        <taxon>Pentapetalae</taxon>
        <taxon>asterids</taxon>
        <taxon>lamiids</taxon>
        <taxon>Boraginales</taxon>
        <taxon>Boraginaceae</taxon>
        <taxon>Boraginoideae</taxon>
        <taxon>Lithospermeae</taxon>
        <taxon>Lithospermum</taxon>
    </lineage>
</organism>
<feature type="domain" description="AP5B1 C-terminal" evidence="3">
    <location>
        <begin position="1147"/>
        <end position="1192"/>
    </location>
</feature>